<organism evidence="1 2">
    <name type="scientific">Austropuccinia psidii MF-1</name>
    <dbReference type="NCBI Taxonomy" id="1389203"/>
    <lineage>
        <taxon>Eukaryota</taxon>
        <taxon>Fungi</taxon>
        <taxon>Dikarya</taxon>
        <taxon>Basidiomycota</taxon>
        <taxon>Pucciniomycotina</taxon>
        <taxon>Pucciniomycetes</taxon>
        <taxon>Pucciniales</taxon>
        <taxon>Sphaerophragmiaceae</taxon>
        <taxon>Austropuccinia</taxon>
    </lineage>
</organism>
<comment type="caution">
    <text evidence="1">The sequence shown here is derived from an EMBL/GenBank/DDBJ whole genome shotgun (WGS) entry which is preliminary data.</text>
</comment>
<dbReference type="AlphaFoldDB" id="A0A9Q3J9W2"/>
<sequence length="113" mass="12552">MKTACDVGNEQTYTCLAKNCHITTVNNEVKDLSNYYFENCLPEGFTIQAPKPLHPYEFHLSTDKKEIIVTSGWRFTTNSTVEEVTGDFACGIEGSAVNKIQAHCVACTPSKKK</sequence>
<dbReference type="EMBL" id="AVOT02066421">
    <property type="protein sequence ID" value="MBW0558238.1"/>
    <property type="molecule type" value="Genomic_DNA"/>
</dbReference>
<reference evidence="1" key="1">
    <citation type="submission" date="2021-03" db="EMBL/GenBank/DDBJ databases">
        <title>Draft genome sequence of rust myrtle Austropuccinia psidii MF-1, a brazilian biotype.</title>
        <authorList>
            <person name="Quecine M.C."/>
            <person name="Pachon D.M.R."/>
            <person name="Bonatelli M.L."/>
            <person name="Correr F.H."/>
            <person name="Franceschini L.M."/>
            <person name="Leite T.F."/>
            <person name="Margarido G.R.A."/>
            <person name="Almeida C.A."/>
            <person name="Ferrarezi J.A."/>
            <person name="Labate C.A."/>
        </authorList>
    </citation>
    <scope>NUCLEOTIDE SEQUENCE</scope>
    <source>
        <strain evidence="1">MF-1</strain>
    </source>
</reference>
<evidence type="ECO:0000313" key="1">
    <source>
        <dbReference type="EMBL" id="MBW0558238.1"/>
    </source>
</evidence>
<gene>
    <name evidence="1" type="ORF">O181_097953</name>
</gene>
<proteinExistence type="predicted"/>
<name>A0A9Q3J9W2_9BASI</name>
<protein>
    <submittedName>
        <fullName evidence="1">Uncharacterized protein</fullName>
    </submittedName>
</protein>
<keyword evidence="2" id="KW-1185">Reference proteome</keyword>
<evidence type="ECO:0000313" key="2">
    <source>
        <dbReference type="Proteomes" id="UP000765509"/>
    </source>
</evidence>
<accession>A0A9Q3J9W2</accession>
<dbReference type="Proteomes" id="UP000765509">
    <property type="component" value="Unassembled WGS sequence"/>
</dbReference>